<evidence type="ECO:0000313" key="2">
    <source>
        <dbReference type="Proteomes" id="UP001372338"/>
    </source>
</evidence>
<comment type="caution">
    <text evidence="1">The sequence shown here is derived from an EMBL/GenBank/DDBJ whole genome shotgun (WGS) entry which is preliminary data.</text>
</comment>
<accession>A0AAN9F4E0</accession>
<dbReference type="Proteomes" id="UP001372338">
    <property type="component" value="Unassembled WGS sequence"/>
</dbReference>
<reference evidence="1 2" key="1">
    <citation type="submission" date="2024-01" db="EMBL/GenBank/DDBJ databases">
        <title>The genomes of 5 underutilized Papilionoideae crops provide insights into root nodulation and disease resistanc.</title>
        <authorList>
            <person name="Yuan L."/>
        </authorList>
    </citation>
    <scope>NUCLEOTIDE SEQUENCE [LARGE SCALE GENOMIC DNA]</scope>
    <source>
        <strain evidence="1">ZHUSHIDOU_FW_LH</strain>
        <tissue evidence="1">Leaf</tissue>
    </source>
</reference>
<evidence type="ECO:0000313" key="1">
    <source>
        <dbReference type="EMBL" id="KAK7269732.1"/>
    </source>
</evidence>
<sequence>MWNLGKGRHLTKYQSDLMERDFMCVLCLRFISHVIIFRNGDLAFGSKDGLNSVACFWEYALLHLFMHDAQLADNALIATLMNSHLFD</sequence>
<dbReference type="EMBL" id="JAYWIO010000004">
    <property type="protein sequence ID" value="KAK7269732.1"/>
    <property type="molecule type" value="Genomic_DNA"/>
</dbReference>
<organism evidence="1 2">
    <name type="scientific">Crotalaria pallida</name>
    <name type="common">Smooth rattlebox</name>
    <name type="synonym">Crotalaria striata</name>
    <dbReference type="NCBI Taxonomy" id="3830"/>
    <lineage>
        <taxon>Eukaryota</taxon>
        <taxon>Viridiplantae</taxon>
        <taxon>Streptophyta</taxon>
        <taxon>Embryophyta</taxon>
        <taxon>Tracheophyta</taxon>
        <taxon>Spermatophyta</taxon>
        <taxon>Magnoliopsida</taxon>
        <taxon>eudicotyledons</taxon>
        <taxon>Gunneridae</taxon>
        <taxon>Pentapetalae</taxon>
        <taxon>rosids</taxon>
        <taxon>fabids</taxon>
        <taxon>Fabales</taxon>
        <taxon>Fabaceae</taxon>
        <taxon>Papilionoideae</taxon>
        <taxon>50 kb inversion clade</taxon>
        <taxon>genistoids sensu lato</taxon>
        <taxon>core genistoids</taxon>
        <taxon>Crotalarieae</taxon>
        <taxon>Crotalaria</taxon>
    </lineage>
</organism>
<proteinExistence type="predicted"/>
<dbReference type="AlphaFoldDB" id="A0AAN9F4E0"/>
<name>A0AAN9F4E0_CROPI</name>
<protein>
    <submittedName>
        <fullName evidence="1">Uncharacterized protein</fullName>
    </submittedName>
</protein>
<gene>
    <name evidence="1" type="ORF">RIF29_22467</name>
</gene>
<keyword evidence="2" id="KW-1185">Reference proteome</keyword>